<dbReference type="SUPFAM" id="SSF53649">
    <property type="entry name" value="Alkaline phosphatase-like"/>
    <property type="match status" value="1"/>
</dbReference>
<dbReference type="PANTHER" id="PTHR10151">
    <property type="entry name" value="ECTONUCLEOTIDE PYROPHOSPHATASE/PHOSPHODIESTERASE"/>
    <property type="match status" value="1"/>
</dbReference>
<dbReference type="InterPro" id="IPR002591">
    <property type="entry name" value="Phosphodiest/P_Trfase"/>
</dbReference>
<accession>A0A2G9UDW5</accession>
<dbReference type="Proteomes" id="UP000230423">
    <property type="component" value="Unassembled WGS sequence"/>
</dbReference>
<reference evidence="1 2" key="1">
    <citation type="submission" date="2015-09" db="EMBL/GenBank/DDBJ databases">
        <title>Draft genome of the parasitic nematode Teladorsagia circumcincta isolate WARC Sus (inbred).</title>
        <authorList>
            <person name="Mitreva M."/>
        </authorList>
    </citation>
    <scope>NUCLEOTIDE SEQUENCE [LARGE SCALE GENOMIC DNA]</scope>
    <source>
        <strain evidence="1 2">S</strain>
    </source>
</reference>
<dbReference type="AlphaFoldDB" id="A0A2G9UDW5"/>
<organism evidence="1 2">
    <name type="scientific">Teladorsagia circumcincta</name>
    <name type="common">Brown stomach worm</name>
    <name type="synonym">Ostertagia circumcincta</name>
    <dbReference type="NCBI Taxonomy" id="45464"/>
    <lineage>
        <taxon>Eukaryota</taxon>
        <taxon>Metazoa</taxon>
        <taxon>Ecdysozoa</taxon>
        <taxon>Nematoda</taxon>
        <taxon>Chromadorea</taxon>
        <taxon>Rhabditida</taxon>
        <taxon>Rhabditina</taxon>
        <taxon>Rhabditomorpha</taxon>
        <taxon>Strongyloidea</taxon>
        <taxon>Trichostrongylidae</taxon>
        <taxon>Teladorsagia</taxon>
    </lineage>
</organism>
<evidence type="ECO:0000313" key="2">
    <source>
        <dbReference type="Proteomes" id="UP000230423"/>
    </source>
</evidence>
<dbReference type="Pfam" id="PF01663">
    <property type="entry name" value="Phosphodiest"/>
    <property type="match status" value="1"/>
</dbReference>
<name>A0A2G9UDW5_TELCI</name>
<dbReference type="PANTHER" id="PTHR10151:SF114">
    <property type="entry name" value="ECTONUCLEOTIDE PYROPHOSPHATASE_PHOSPHODIESTERASE C27A7.3"/>
    <property type="match status" value="1"/>
</dbReference>
<sequence>MLEKLDTLLGRFLDTLEEKGLLGCINLVIISDHGMSRTTNHVILEDFMDLDGLLGLYGAVAQIFRVNTTRTTEDIMDSLGCGTQDNARVFTKETMPIRYHYPKSRRVGDVVVMGVNGAVIHE</sequence>
<dbReference type="InterPro" id="IPR017850">
    <property type="entry name" value="Alkaline_phosphatase_core_sf"/>
</dbReference>
<dbReference type="GO" id="GO:0016529">
    <property type="term" value="C:sarcoplasmic reticulum"/>
    <property type="evidence" value="ECO:0007669"/>
    <property type="project" value="TreeGrafter"/>
</dbReference>
<dbReference type="EMBL" id="KZ347113">
    <property type="protein sequence ID" value="PIO68401.1"/>
    <property type="molecule type" value="Genomic_DNA"/>
</dbReference>
<dbReference type="OrthoDB" id="415411at2759"/>
<proteinExistence type="predicted"/>
<dbReference type="Gene3D" id="3.40.720.10">
    <property type="entry name" value="Alkaline Phosphatase, subunit A"/>
    <property type="match status" value="1"/>
</dbReference>
<gene>
    <name evidence="1" type="ORF">TELCIR_09813</name>
</gene>
<keyword evidence="2" id="KW-1185">Reference proteome</keyword>
<evidence type="ECO:0000313" key="1">
    <source>
        <dbReference type="EMBL" id="PIO68401.1"/>
    </source>
</evidence>
<dbReference type="GO" id="GO:0031674">
    <property type="term" value="C:I band"/>
    <property type="evidence" value="ECO:0007669"/>
    <property type="project" value="TreeGrafter"/>
</dbReference>
<dbReference type="GO" id="GO:0055120">
    <property type="term" value="C:striated muscle dense body"/>
    <property type="evidence" value="ECO:0007669"/>
    <property type="project" value="TreeGrafter"/>
</dbReference>
<protein>
    <submittedName>
        <fullName evidence="1">Uncharacterized protein</fullName>
    </submittedName>
</protein>